<protein>
    <submittedName>
        <fullName evidence="2">Uncharacterized protein LOC101241229 isoform X3</fullName>
    </submittedName>
</protein>
<dbReference type="Pfam" id="PF13385">
    <property type="entry name" value="Laminin_G_3"/>
    <property type="match status" value="1"/>
</dbReference>
<dbReference type="InterPro" id="IPR013320">
    <property type="entry name" value="ConA-like_dom_sf"/>
</dbReference>
<accession>A0ABM4BYD0</accession>
<dbReference type="GeneID" id="101241229"/>
<dbReference type="Gene3D" id="2.60.120.200">
    <property type="match status" value="1"/>
</dbReference>
<dbReference type="Proteomes" id="UP001652625">
    <property type="component" value="Chromosome 05"/>
</dbReference>
<name>A0ABM4BYD0_HYDVU</name>
<sequence length="241" mass="28044">MDFVTGHSAIVLQGGELVKDEKFQEVISTEKKGSYIIAGDFKETCFSNPDSCIMGGMTISFWLKLNDTNINKTQDAYIISSGGQSKKSRGFAFLYFHGRYVACLSTRRAQWKMYVPKIEPNIWNNIVFVWKKGETLSYYLNGSFVEETYSKPAYRPSVNYTILTIGRPNNAINVEFMYPLRMCALALWDRPLKKDQIEKAYDNIKKFHEQPDLKKKRRSKIIKEFASKRRLNKIRRHVIHL</sequence>
<dbReference type="RefSeq" id="XP_065654248.1">
    <property type="nucleotide sequence ID" value="XM_065798176.1"/>
</dbReference>
<organism evidence="1 2">
    <name type="scientific">Hydra vulgaris</name>
    <name type="common">Hydra</name>
    <name type="synonym">Hydra attenuata</name>
    <dbReference type="NCBI Taxonomy" id="6087"/>
    <lineage>
        <taxon>Eukaryota</taxon>
        <taxon>Metazoa</taxon>
        <taxon>Cnidaria</taxon>
        <taxon>Hydrozoa</taxon>
        <taxon>Hydroidolina</taxon>
        <taxon>Anthoathecata</taxon>
        <taxon>Aplanulata</taxon>
        <taxon>Hydridae</taxon>
        <taxon>Hydra</taxon>
    </lineage>
</organism>
<reference evidence="2" key="1">
    <citation type="submission" date="2025-08" db="UniProtKB">
        <authorList>
            <consortium name="RefSeq"/>
        </authorList>
    </citation>
    <scope>IDENTIFICATION</scope>
</reference>
<keyword evidence="1" id="KW-1185">Reference proteome</keyword>
<evidence type="ECO:0000313" key="1">
    <source>
        <dbReference type="Proteomes" id="UP001652625"/>
    </source>
</evidence>
<gene>
    <name evidence="2" type="primary">LOC101241229</name>
</gene>
<dbReference type="SUPFAM" id="SSF49899">
    <property type="entry name" value="Concanavalin A-like lectins/glucanases"/>
    <property type="match status" value="1"/>
</dbReference>
<proteinExistence type="predicted"/>
<evidence type="ECO:0000313" key="2">
    <source>
        <dbReference type="RefSeq" id="XP_065654248.1"/>
    </source>
</evidence>